<dbReference type="GO" id="GO:0016020">
    <property type="term" value="C:membrane"/>
    <property type="evidence" value="ECO:0007669"/>
    <property type="project" value="UniProtKB-SubCell"/>
</dbReference>
<evidence type="ECO:0000256" key="5">
    <source>
        <dbReference type="ARBA" id="ARBA00022989"/>
    </source>
</evidence>
<dbReference type="GO" id="GO:0016717">
    <property type="term" value="F:oxidoreductase activity, acting on paired donors, with oxidation of a pair of donors resulting in the reduction of molecular oxygen to two molecules of water"/>
    <property type="evidence" value="ECO:0007669"/>
    <property type="project" value="InterPro"/>
</dbReference>
<keyword evidence="5 11" id="KW-1133">Transmembrane helix</keyword>
<keyword evidence="2" id="KW-0444">Lipid biosynthesis</keyword>
<comment type="subcellular location">
    <subcellularLocation>
        <location evidence="1">Membrane</location>
        <topology evidence="1">Multi-pass membrane protein</topology>
    </subcellularLocation>
</comment>
<evidence type="ECO:0000256" key="6">
    <source>
        <dbReference type="ARBA" id="ARBA00023002"/>
    </source>
</evidence>
<dbReference type="PANTHER" id="PTHR11351:SF31">
    <property type="entry name" value="DESATURASE 1, ISOFORM A-RELATED"/>
    <property type="match status" value="1"/>
</dbReference>
<keyword evidence="6" id="KW-0560">Oxidoreductase</keyword>
<dbReference type="CDD" id="cd03505">
    <property type="entry name" value="Delta9-FADS-like"/>
    <property type="match status" value="1"/>
</dbReference>
<dbReference type="PRINTS" id="PR00075">
    <property type="entry name" value="FACDDSATRASE"/>
</dbReference>
<keyword evidence="10" id="KW-0275">Fatty acid biosynthesis</keyword>
<evidence type="ECO:0000256" key="4">
    <source>
        <dbReference type="ARBA" id="ARBA00022832"/>
    </source>
</evidence>
<feature type="transmembrane region" description="Helical" evidence="11">
    <location>
        <begin position="126"/>
        <end position="156"/>
    </location>
</feature>
<gene>
    <name evidence="13" type="ORF">UFOPK3914_02076</name>
</gene>
<name>A0A6J7P421_9ZZZZ</name>
<dbReference type="InterPro" id="IPR005804">
    <property type="entry name" value="FA_desaturase_dom"/>
</dbReference>
<keyword evidence="4" id="KW-0276">Fatty acid metabolism</keyword>
<evidence type="ECO:0000256" key="11">
    <source>
        <dbReference type="SAM" id="Phobius"/>
    </source>
</evidence>
<dbReference type="InterPro" id="IPR015876">
    <property type="entry name" value="Acyl-CoA_DS"/>
</dbReference>
<keyword evidence="3 11" id="KW-0812">Transmembrane</keyword>
<evidence type="ECO:0000256" key="8">
    <source>
        <dbReference type="ARBA" id="ARBA00023098"/>
    </source>
</evidence>
<feature type="domain" description="Fatty acid desaturase" evidence="12">
    <location>
        <begin position="10"/>
        <end position="203"/>
    </location>
</feature>
<evidence type="ECO:0000256" key="9">
    <source>
        <dbReference type="ARBA" id="ARBA00023136"/>
    </source>
</evidence>
<keyword evidence="7" id="KW-0408">Iron</keyword>
<dbReference type="EMBL" id="CAFBOG010000291">
    <property type="protein sequence ID" value="CAB4999961.1"/>
    <property type="molecule type" value="Genomic_DNA"/>
</dbReference>
<reference evidence="13" key="1">
    <citation type="submission" date="2020-05" db="EMBL/GenBank/DDBJ databases">
        <authorList>
            <person name="Chiriac C."/>
            <person name="Salcher M."/>
            <person name="Ghai R."/>
            <person name="Kavagutti S V."/>
        </authorList>
    </citation>
    <scope>NUCLEOTIDE SEQUENCE</scope>
</reference>
<evidence type="ECO:0000313" key="13">
    <source>
        <dbReference type="EMBL" id="CAB4999961.1"/>
    </source>
</evidence>
<organism evidence="13">
    <name type="scientific">freshwater metagenome</name>
    <dbReference type="NCBI Taxonomy" id="449393"/>
    <lineage>
        <taxon>unclassified sequences</taxon>
        <taxon>metagenomes</taxon>
        <taxon>ecological metagenomes</taxon>
    </lineage>
</organism>
<dbReference type="AlphaFoldDB" id="A0A6J7P421"/>
<accession>A0A6J7P421</accession>
<evidence type="ECO:0000256" key="10">
    <source>
        <dbReference type="ARBA" id="ARBA00023160"/>
    </source>
</evidence>
<keyword evidence="9 11" id="KW-0472">Membrane</keyword>
<evidence type="ECO:0000256" key="3">
    <source>
        <dbReference type="ARBA" id="ARBA00022692"/>
    </source>
</evidence>
<keyword evidence="8" id="KW-0443">Lipid metabolism</keyword>
<proteinExistence type="predicted"/>
<protein>
    <submittedName>
        <fullName evidence="13">Unannotated protein</fullName>
    </submittedName>
</protein>
<dbReference type="PANTHER" id="PTHR11351">
    <property type="entry name" value="ACYL-COA DESATURASE"/>
    <property type="match status" value="1"/>
</dbReference>
<evidence type="ECO:0000256" key="7">
    <source>
        <dbReference type="ARBA" id="ARBA00023004"/>
    </source>
</evidence>
<sequence length="287" mass="32704">MIFTGVSRTAWILFAVTFWTRMFFITGGYHRYFSHKAYKTSRVFQFILGYGGCTAAQKGPLWWAGHHRIHHRFADTINDPHTPRKGFWWSHAGWILSDDTTSAPLRSVKDFEKFPELRFISKHDWIAPWSLAVVCTLIGGWSGLLIGFVLSTVVLWHSTFLINSLAHVFGSRRFETEDTSRNNALLAILTMGEGWHNNHHKAAYLARQGTKWWEIDITWYVLFLLEKLHIIWGVKRPRTGSRIKAGTSAQVIDDSTEFVDEALAQAMLETDSAALVHSGQAKNSTAP</sequence>
<evidence type="ECO:0000256" key="2">
    <source>
        <dbReference type="ARBA" id="ARBA00022516"/>
    </source>
</evidence>
<dbReference type="GO" id="GO:0006633">
    <property type="term" value="P:fatty acid biosynthetic process"/>
    <property type="evidence" value="ECO:0007669"/>
    <property type="project" value="UniProtKB-KW"/>
</dbReference>
<evidence type="ECO:0000256" key="1">
    <source>
        <dbReference type="ARBA" id="ARBA00004141"/>
    </source>
</evidence>
<evidence type="ECO:0000259" key="12">
    <source>
        <dbReference type="Pfam" id="PF00487"/>
    </source>
</evidence>
<feature type="transmembrane region" description="Helical" evidence="11">
    <location>
        <begin position="12"/>
        <end position="32"/>
    </location>
</feature>
<dbReference type="Pfam" id="PF00487">
    <property type="entry name" value="FA_desaturase"/>
    <property type="match status" value="1"/>
</dbReference>